<dbReference type="Proteomes" id="UP001147760">
    <property type="component" value="Unassembled WGS sequence"/>
</dbReference>
<reference evidence="1" key="1">
    <citation type="submission" date="2022-12" db="EMBL/GenBank/DDBJ databases">
        <authorList>
            <person name="Petersen C."/>
        </authorList>
    </citation>
    <scope>NUCLEOTIDE SEQUENCE</scope>
    <source>
        <strain evidence="1">IBT 17660</strain>
    </source>
</reference>
<keyword evidence="2" id="KW-1185">Reference proteome</keyword>
<gene>
    <name evidence="1" type="ORF">N7530_007513</name>
</gene>
<dbReference type="AlphaFoldDB" id="A0A9W9WMI3"/>
<accession>A0A9W9WMI3</accession>
<sequence>MGTRGSSGARGPGREGVPGRATVVVSIRRGLFSPVWGAGGPSSTGVELIKPSGDTVRTQLPTLNKIVNQAIAVGDKVLVFSSSPTLKYLSQLMDRAQMKYSTLWRIGRG</sequence>
<reference evidence="1" key="2">
    <citation type="journal article" date="2023" name="IMA Fungus">
        <title>Comparative genomic study of the Penicillium genus elucidates a diverse pangenome and 15 lateral gene transfer events.</title>
        <authorList>
            <person name="Petersen C."/>
            <person name="Sorensen T."/>
            <person name="Nielsen M.R."/>
            <person name="Sondergaard T.E."/>
            <person name="Sorensen J.L."/>
            <person name="Fitzpatrick D.A."/>
            <person name="Frisvad J.C."/>
            <person name="Nielsen K.L."/>
        </authorList>
    </citation>
    <scope>NUCLEOTIDE SEQUENCE</scope>
    <source>
        <strain evidence="1">IBT 17660</strain>
    </source>
</reference>
<protein>
    <submittedName>
        <fullName evidence="1">Uncharacterized protein</fullName>
    </submittedName>
</protein>
<evidence type="ECO:0000313" key="1">
    <source>
        <dbReference type="EMBL" id="KAJ5470156.1"/>
    </source>
</evidence>
<comment type="caution">
    <text evidence="1">The sequence shown here is derived from an EMBL/GenBank/DDBJ whole genome shotgun (WGS) entry which is preliminary data.</text>
</comment>
<evidence type="ECO:0000313" key="2">
    <source>
        <dbReference type="Proteomes" id="UP001147760"/>
    </source>
</evidence>
<dbReference type="EMBL" id="JAPWDO010000005">
    <property type="protein sequence ID" value="KAJ5470156.1"/>
    <property type="molecule type" value="Genomic_DNA"/>
</dbReference>
<proteinExistence type="predicted"/>
<organism evidence="1 2">
    <name type="scientific">Penicillium desertorum</name>
    <dbReference type="NCBI Taxonomy" id="1303715"/>
    <lineage>
        <taxon>Eukaryota</taxon>
        <taxon>Fungi</taxon>
        <taxon>Dikarya</taxon>
        <taxon>Ascomycota</taxon>
        <taxon>Pezizomycotina</taxon>
        <taxon>Eurotiomycetes</taxon>
        <taxon>Eurotiomycetidae</taxon>
        <taxon>Eurotiales</taxon>
        <taxon>Aspergillaceae</taxon>
        <taxon>Penicillium</taxon>
    </lineage>
</organism>
<name>A0A9W9WMI3_9EURO</name>